<proteinExistence type="predicted"/>
<name>A0A0F9K4M8_9ZZZZ</name>
<gene>
    <name evidence="1" type="ORF">LCGC14_1375240</name>
</gene>
<dbReference type="AlphaFoldDB" id="A0A0F9K4M8"/>
<protein>
    <submittedName>
        <fullName evidence="1">Uncharacterized protein</fullName>
    </submittedName>
</protein>
<comment type="caution">
    <text evidence="1">The sequence shown here is derived from an EMBL/GenBank/DDBJ whole genome shotgun (WGS) entry which is preliminary data.</text>
</comment>
<evidence type="ECO:0000313" key="1">
    <source>
        <dbReference type="EMBL" id="KKM76923.1"/>
    </source>
</evidence>
<dbReference type="EMBL" id="LAZR01008725">
    <property type="protein sequence ID" value="KKM76923.1"/>
    <property type="molecule type" value="Genomic_DNA"/>
</dbReference>
<accession>A0A0F9K4M8</accession>
<reference evidence="1" key="1">
    <citation type="journal article" date="2015" name="Nature">
        <title>Complex archaea that bridge the gap between prokaryotes and eukaryotes.</title>
        <authorList>
            <person name="Spang A."/>
            <person name="Saw J.H."/>
            <person name="Jorgensen S.L."/>
            <person name="Zaremba-Niedzwiedzka K."/>
            <person name="Martijn J."/>
            <person name="Lind A.E."/>
            <person name="van Eijk R."/>
            <person name="Schleper C."/>
            <person name="Guy L."/>
            <person name="Ettema T.J."/>
        </authorList>
    </citation>
    <scope>NUCLEOTIDE SEQUENCE</scope>
</reference>
<sequence length="831" mass="98964">MLEKSKAKEISEEKLEKELKKFEDILIEKREIAKPLFMNFDWFRRYYKELIRKSGKRVANIYLPKKTREFLTHISGRIEQLENKGSLYKNAEKFEEFLEKSFEIREKWALQLKNYIHKVPNKEISKEAKMELETIIKRYCEIRAILFNNNILKEDKEKLIQGRIKKCIPRFSELFEILIRFLGIYDEYSRKFWEKSLILERKTTVRRLSQKLESITKERILHRILYEESSSVQNLKEILKENLYQNITLSLNEKSTIIKIIQKNKPNEDKNKLISILGKLTVKDLISLLGEDFKEEDTKNYSDGPILGVNVMNKNNFSFEYEKDLKKYVKIVSEKVFPSEFVNKLVKTALSFFEFAKEKGLTKGDLGRNGKPGYHAILLIYFSCIFHEIKNVNKKKISARHIGSYFKSDLDLISIAKSGLEHLQPRVLLPFLPERLRKKVVDISHPTTLSYDDIFTFVESKNLTLKTTRQQFHGYMKCDGTKPSKTHIVVNCGKHDYPTTQTRIQQDFGCPTCWYLTYDKIKTYVESRGYTTEDSKDEFVENSRKNRTSPSQTKFNCKCPEGHPLYYTKNELEHIKICPNCSQIAQKSYVEIKKYFESRSFPMITSKEEFLENKGTKRKPPTQTYVTVKCTKNHNWTTTYNNVKSRNVGCPKCSGGKYEKIFRWYMERIFTYVCGSEKLFPQEKLRNIAIPSIIPRNFNFNRLHFDAWNRYLLIRDKVYLVAGDFHGEQHDKYPNFFDKLDGVGKRKFQRRQITDQYRRQYSNSFKIIFLEFWYYYDKFMRNPKVIQKTIVDLFKEKTGIDLNEFNLPQFDHTHKTYYRLKSKYKSLDEKS</sequence>
<organism evidence="1">
    <name type="scientific">marine sediment metagenome</name>
    <dbReference type="NCBI Taxonomy" id="412755"/>
    <lineage>
        <taxon>unclassified sequences</taxon>
        <taxon>metagenomes</taxon>
        <taxon>ecological metagenomes</taxon>
    </lineage>
</organism>